<dbReference type="PANTHER" id="PTHR15565">
    <property type="entry name" value="AATF PROTEIN APOPTOSIS ANTAGONIZING TRANSCRIPTION FACTOR"/>
    <property type="match status" value="1"/>
</dbReference>
<dbReference type="Pfam" id="PF13339">
    <property type="entry name" value="AATF-Che1"/>
    <property type="match status" value="1"/>
</dbReference>
<protein>
    <submittedName>
        <fullName evidence="5">Apoptosis antagonizing transcription factor</fullName>
    </submittedName>
</protein>
<evidence type="ECO:0000313" key="6">
    <source>
        <dbReference type="Proteomes" id="UP001472866"/>
    </source>
</evidence>
<keyword evidence="6" id="KW-1185">Reference proteome</keyword>
<proteinExistence type="inferred from homology"/>
<dbReference type="InterPro" id="IPR039223">
    <property type="entry name" value="AATF/Bfr2"/>
</dbReference>
<feature type="domain" description="AATF leucine zipper-containing" evidence="4">
    <location>
        <begin position="186"/>
        <end position="310"/>
    </location>
</feature>
<feature type="compositionally biased region" description="Basic and acidic residues" evidence="2">
    <location>
        <begin position="55"/>
        <end position="66"/>
    </location>
</feature>
<accession>A0AAX4PF65</accession>
<feature type="compositionally biased region" description="Acidic residues" evidence="2">
    <location>
        <begin position="43"/>
        <end position="54"/>
    </location>
</feature>
<feature type="region of interest" description="Disordered" evidence="2">
    <location>
        <begin position="1"/>
        <end position="161"/>
    </location>
</feature>
<evidence type="ECO:0000256" key="2">
    <source>
        <dbReference type="SAM" id="MobiDB-lite"/>
    </source>
</evidence>
<feature type="compositionally biased region" description="Acidic residues" evidence="2">
    <location>
        <begin position="103"/>
        <end position="113"/>
    </location>
</feature>
<dbReference type="EMBL" id="CP151510">
    <property type="protein sequence ID" value="WZN64569.1"/>
    <property type="molecule type" value="Genomic_DNA"/>
</dbReference>
<organism evidence="5 6">
    <name type="scientific">Chloropicon roscoffensis</name>
    <dbReference type="NCBI Taxonomy" id="1461544"/>
    <lineage>
        <taxon>Eukaryota</taxon>
        <taxon>Viridiplantae</taxon>
        <taxon>Chlorophyta</taxon>
        <taxon>Chloropicophyceae</taxon>
        <taxon>Chloropicales</taxon>
        <taxon>Chloropicaceae</taxon>
        <taxon>Chloropicon</taxon>
    </lineage>
</organism>
<dbReference type="Proteomes" id="UP001472866">
    <property type="component" value="Chromosome 10"/>
</dbReference>
<dbReference type="GO" id="GO:0005730">
    <property type="term" value="C:nucleolus"/>
    <property type="evidence" value="ECO:0007669"/>
    <property type="project" value="TreeGrafter"/>
</dbReference>
<dbReference type="Pfam" id="PF08164">
    <property type="entry name" value="TRAUB"/>
    <property type="match status" value="1"/>
</dbReference>
<feature type="compositionally biased region" description="Acidic residues" evidence="2">
    <location>
        <begin position="138"/>
        <end position="161"/>
    </location>
</feature>
<dbReference type="AlphaFoldDB" id="A0AAX4PF65"/>
<gene>
    <name evidence="5" type="ORF">HKI87_10g61260</name>
</gene>
<evidence type="ECO:0000256" key="1">
    <source>
        <dbReference type="ARBA" id="ARBA00008966"/>
    </source>
</evidence>
<sequence>MGGGEATMSGKKRRSRRLNGAEDEGGHEMVVEPQWSDGRETDTRDDDSDVSDVDDAPHPPTSREELQGVDMSADGRLRLRPSIELGDEDGYGGRVTSKAAVFGEEDSEDDELGDQGGVSSDGEEREVTFGDGEGLEVSSDEVEVDEPSSSGGDDDDDDDEIAREFERLRQEDAQILSKSQLQSEDDRERGLAIIAQRKLWEKVLNIRIRVQKLLSGANRMPQPEEHRAIKRDFPSLASEYAEVEQAARQALGCLVGLQRALVEAAEGELAASEEGEVEVADAEEGWGALDGCHDSYIGRVVEELDRWHRKATLGSAAGARRGQLKALTQTISSQVRVLTDDPQRVARRTHIASNTDGHRVLCSFAGGRGEEKVEEQEYDCETYDDGEFYSQVLKEFLDSQSLSAGQIAKAKGAKRRKVVDRKASKGRKIRYHVHEKLVNFMVPAEFDRPEFAEKLFGFLFAYRSEG</sequence>
<evidence type="ECO:0000259" key="3">
    <source>
        <dbReference type="Pfam" id="PF08164"/>
    </source>
</evidence>
<dbReference type="InterPro" id="IPR025160">
    <property type="entry name" value="AATF"/>
</dbReference>
<feature type="domain" description="Apoptosis-antagonizing transcription factor C-terminal" evidence="3">
    <location>
        <begin position="389"/>
        <end position="460"/>
    </location>
</feature>
<evidence type="ECO:0000259" key="4">
    <source>
        <dbReference type="Pfam" id="PF13339"/>
    </source>
</evidence>
<dbReference type="InterPro" id="IPR012617">
    <property type="entry name" value="AATF_C"/>
</dbReference>
<reference evidence="5 6" key="1">
    <citation type="submission" date="2024-03" db="EMBL/GenBank/DDBJ databases">
        <title>Complete genome sequence of the green alga Chloropicon roscoffensis RCC1871.</title>
        <authorList>
            <person name="Lemieux C."/>
            <person name="Pombert J.-F."/>
            <person name="Otis C."/>
            <person name="Turmel M."/>
        </authorList>
    </citation>
    <scope>NUCLEOTIDE SEQUENCE [LARGE SCALE GENOMIC DNA]</scope>
    <source>
        <strain evidence="5 6">RCC1871</strain>
    </source>
</reference>
<evidence type="ECO:0000313" key="5">
    <source>
        <dbReference type="EMBL" id="WZN64569.1"/>
    </source>
</evidence>
<comment type="similarity">
    <text evidence="1">Belongs to the AATF family.</text>
</comment>
<name>A0AAX4PF65_9CHLO</name>
<dbReference type="PANTHER" id="PTHR15565:SF0">
    <property type="entry name" value="PROTEIN AATF"/>
    <property type="match status" value="1"/>
</dbReference>